<dbReference type="EMBL" id="PUIO01000096">
    <property type="protein sequence ID" value="PQP13906.1"/>
    <property type="molecule type" value="Genomic_DNA"/>
</dbReference>
<dbReference type="Proteomes" id="UP000239290">
    <property type="component" value="Unassembled WGS sequence"/>
</dbReference>
<dbReference type="AlphaFoldDB" id="A0A2S8IGJ9"/>
<protein>
    <submittedName>
        <fullName evidence="2">Uncharacterized protein</fullName>
    </submittedName>
</protein>
<comment type="caution">
    <text evidence="2">The sequence shown here is derived from an EMBL/GenBank/DDBJ whole genome shotgun (WGS) entry which is preliminary data.</text>
</comment>
<sequence length="87" mass="9166">MWDGTTTRVGGSVDGACGDAVTGTSSDTPRSRAGILDADRRGSHERRRSDHMRRVGAGGDTVVPPGWRDATDRVDPGLGEVPVVHRA</sequence>
<name>A0A2S8IGJ9_RHOOP</name>
<reference evidence="3" key="1">
    <citation type="submission" date="2018-02" db="EMBL/GenBank/DDBJ databases">
        <title>Draft genome sequencing of Rhodococcus opacus KU647198.</title>
        <authorList>
            <person name="Zheng B.-X."/>
        </authorList>
    </citation>
    <scope>NUCLEOTIDE SEQUENCE [LARGE SCALE GENOMIC DNA]</scope>
    <source>
        <strain evidence="3">04-OD7</strain>
    </source>
</reference>
<proteinExistence type="predicted"/>
<evidence type="ECO:0000313" key="2">
    <source>
        <dbReference type="EMBL" id="PQP13906.1"/>
    </source>
</evidence>
<organism evidence="2 3">
    <name type="scientific">Rhodococcus opacus</name>
    <name type="common">Nocardia opaca</name>
    <dbReference type="NCBI Taxonomy" id="37919"/>
    <lineage>
        <taxon>Bacteria</taxon>
        <taxon>Bacillati</taxon>
        <taxon>Actinomycetota</taxon>
        <taxon>Actinomycetes</taxon>
        <taxon>Mycobacteriales</taxon>
        <taxon>Nocardiaceae</taxon>
        <taxon>Rhodococcus</taxon>
    </lineage>
</organism>
<gene>
    <name evidence="2" type="ORF">C5613_41760</name>
</gene>
<evidence type="ECO:0000313" key="3">
    <source>
        <dbReference type="Proteomes" id="UP000239290"/>
    </source>
</evidence>
<accession>A0A2S8IGJ9</accession>
<evidence type="ECO:0000256" key="1">
    <source>
        <dbReference type="SAM" id="MobiDB-lite"/>
    </source>
</evidence>
<feature type="region of interest" description="Disordered" evidence="1">
    <location>
        <begin position="1"/>
        <end position="87"/>
    </location>
</feature>